<dbReference type="Proteomes" id="UP001609821">
    <property type="component" value="Unassembled WGS sequence"/>
</dbReference>
<dbReference type="PANTHER" id="PTHR30222">
    <property type="entry name" value="SPERMIDINE/PUTRESCINE-BINDING PERIPLASMIC PROTEIN"/>
    <property type="match status" value="1"/>
</dbReference>
<evidence type="ECO:0000313" key="5">
    <source>
        <dbReference type="EMBL" id="MFH6565611.1"/>
    </source>
</evidence>
<dbReference type="Gene3D" id="3.40.190.10">
    <property type="entry name" value="Periplasmic binding protein-like II"/>
    <property type="match status" value="2"/>
</dbReference>
<evidence type="ECO:0000313" key="6">
    <source>
        <dbReference type="Proteomes" id="UP001609821"/>
    </source>
</evidence>
<dbReference type="InterPro" id="IPR006059">
    <property type="entry name" value="SBP"/>
</dbReference>
<dbReference type="InterPro" id="IPR006311">
    <property type="entry name" value="TAT_signal"/>
</dbReference>
<dbReference type="Pfam" id="PF13416">
    <property type="entry name" value="SBP_bac_8"/>
    <property type="match status" value="1"/>
</dbReference>
<name>A0ABW7LVP9_9PSED</name>
<dbReference type="InterPro" id="IPR001188">
    <property type="entry name" value="Sperm_putr-bd"/>
</dbReference>
<evidence type="ECO:0000256" key="3">
    <source>
        <dbReference type="ARBA" id="ARBA00022729"/>
    </source>
</evidence>
<dbReference type="PRINTS" id="PR00909">
    <property type="entry name" value="SPERMDNBNDNG"/>
</dbReference>
<dbReference type="RefSeq" id="WP_395246790.1">
    <property type="nucleotide sequence ID" value="NZ_JBINXA010000015.1"/>
</dbReference>
<organism evidence="5 6">
    <name type="scientific">Pseudomonas kulmbachensis</name>
    <dbReference type="NCBI Taxonomy" id="3043408"/>
    <lineage>
        <taxon>Bacteria</taxon>
        <taxon>Pseudomonadati</taxon>
        <taxon>Pseudomonadota</taxon>
        <taxon>Gammaproteobacteria</taxon>
        <taxon>Pseudomonadales</taxon>
        <taxon>Pseudomonadaceae</taxon>
        <taxon>Pseudomonas</taxon>
    </lineage>
</organism>
<gene>
    <name evidence="5" type="ORF">ACHMWK_06475</name>
</gene>
<accession>A0ABW7LVP9</accession>
<keyword evidence="3" id="KW-0732">Signal</keyword>
<evidence type="ECO:0000256" key="1">
    <source>
        <dbReference type="ARBA" id="ARBA00004418"/>
    </source>
</evidence>
<keyword evidence="4" id="KW-0574">Periplasm</keyword>
<keyword evidence="6" id="KW-1185">Reference proteome</keyword>
<evidence type="ECO:0000256" key="2">
    <source>
        <dbReference type="ARBA" id="ARBA00022448"/>
    </source>
</evidence>
<dbReference type="PROSITE" id="PS51318">
    <property type="entry name" value="TAT"/>
    <property type="match status" value="1"/>
</dbReference>
<reference evidence="5 6" key="1">
    <citation type="submission" date="2024-10" db="EMBL/GenBank/DDBJ databases">
        <title>Aeromonas and Pseudomonas from the Cagarras Archipelago, Rio de Janeiro, Brazil.</title>
        <authorList>
            <person name="Canellas A.L.B."/>
            <person name="Laport M.S."/>
        </authorList>
    </citation>
    <scope>NUCLEOTIDE SEQUENCE [LARGE SCALE GENOMIC DNA]</scope>
    <source>
        <strain evidence="5 6">CPF-4</strain>
    </source>
</reference>
<sequence>MNKNPESAIESGLINIQLKRRSFLLGTAATAAGLYFGSFSPSSMAASGHLEFLGWEGETGDTQLAEWRKQNGVTVRSSYASTQDDITARLAGSDPVQLDLAMYALGYETIYKEMGILSPIDMSKIPNYSADSTIPLFYQGNRWYWDGKQWGIPLLWGMNTIVYNVDKLAKPAEYKDLLNPKLKGKLTFVDDGLSTWSLIAILAGYGDKYPNLTQAEFKDAFEKMQPYRDQCRVFASSVGDAVSLLTSGEVDAVFALSAYGPFETAKRGVNTALAIPKEGVALWCDAMFLPKTVKNAPLALEYANKLLEPKIQAEMATGMFAAVTNKKAIPMLSQELQDVFLYRDLDALFAKSKLYGVPPIDSDKYVTYSEWVDQWASFKGSV</sequence>
<dbReference type="SUPFAM" id="SSF53850">
    <property type="entry name" value="Periplasmic binding protein-like II"/>
    <property type="match status" value="1"/>
</dbReference>
<comment type="caution">
    <text evidence="5">The sequence shown here is derived from an EMBL/GenBank/DDBJ whole genome shotgun (WGS) entry which is preliminary data.</text>
</comment>
<protein>
    <submittedName>
        <fullName evidence="5">PotD/PotF family extracellular solute-binding protein</fullName>
    </submittedName>
</protein>
<keyword evidence="2" id="KW-0813">Transport</keyword>
<comment type="subcellular location">
    <subcellularLocation>
        <location evidence="1">Periplasm</location>
    </subcellularLocation>
</comment>
<proteinExistence type="predicted"/>
<evidence type="ECO:0000256" key="4">
    <source>
        <dbReference type="ARBA" id="ARBA00022764"/>
    </source>
</evidence>
<dbReference type="EMBL" id="JBINXB010000005">
    <property type="protein sequence ID" value="MFH6565611.1"/>
    <property type="molecule type" value="Genomic_DNA"/>
</dbReference>
<dbReference type="PANTHER" id="PTHR30222:SF17">
    <property type="entry name" value="SPERMIDINE_PUTRESCINE-BINDING PERIPLASMIC PROTEIN"/>
    <property type="match status" value="1"/>
</dbReference>